<evidence type="ECO:0000313" key="1">
    <source>
        <dbReference type="EMBL" id="KAK1863460.1"/>
    </source>
</evidence>
<organism evidence="1 2">
    <name type="scientific">Pyropia yezoensis</name>
    <name type="common">Susabi-nori</name>
    <name type="synonym">Porphyra yezoensis</name>
    <dbReference type="NCBI Taxonomy" id="2788"/>
    <lineage>
        <taxon>Eukaryota</taxon>
        <taxon>Rhodophyta</taxon>
        <taxon>Bangiophyceae</taxon>
        <taxon>Bangiales</taxon>
        <taxon>Bangiaceae</taxon>
        <taxon>Pyropia</taxon>
    </lineage>
</organism>
<accession>A0ACC3BZQ8</accession>
<evidence type="ECO:0000313" key="2">
    <source>
        <dbReference type="Proteomes" id="UP000798662"/>
    </source>
</evidence>
<protein>
    <submittedName>
        <fullName evidence="1">Uncharacterized protein</fullName>
    </submittedName>
</protein>
<reference evidence="1" key="1">
    <citation type="submission" date="2019-11" db="EMBL/GenBank/DDBJ databases">
        <title>Nori genome reveals adaptations in red seaweeds to the harsh intertidal environment.</title>
        <authorList>
            <person name="Wang D."/>
            <person name="Mao Y."/>
        </authorList>
    </citation>
    <scope>NUCLEOTIDE SEQUENCE</scope>
    <source>
        <tissue evidence="1">Gametophyte</tissue>
    </source>
</reference>
<dbReference type="Proteomes" id="UP000798662">
    <property type="component" value="Chromosome 2"/>
</dbReference>
<sequence>MVELSGNIRLPLAACDLRALRALRQGMMLYLELVVAGMPPAVLQCQCCVLSNGSFKVLCFDGLYVGIRAKHRRDMTRIKVALDIAAGAVASCSLADSKGKIEALRFKSIGAVKGAVYAIATLSPEVLFDLPGGAQDGGDEGDPESEHGLPQFDPVKENKVHPALVDFIRTVLLGKDVSIVAVLVAVIDRAGQYDRFIQADGDDPIEAEPPLTRHSVASGDLGRPVTPIEFEQLWLVQPLVLNSLRDVYGDKRVAAASDFHRSGIFCPLLPPLRPGLDFQNGGRRTEEDSTCEKDYGFAKLVNTSVDAFHFRKSHKTCSSARCPTSFESLLGVNTLSSEQRNAATKRLVSFIRLLNQRNFLTFSAYQQCLSNIMAMYRGACDEVESSAALNRTGWPQW</sequence>
<dbReference type="EMBL" id="CM020619">
    <property type="protein sequence ID" value="KAK1863460.1"/>
    <property type="molecule type" value="Genomic_DNA"/>
</dbReference>
<proteinExistence type="predicted"/>
<comment type="caution">
    <text evidence="1">The sequence shown here is derived from an EMBL/GenBank/DDBJ whole genome shotgun (WGS) entry which is preliminary data.</text>
</comment>
<gene>
    <name evidence="1" type="ORF">I4F81_006015</name>
</gene>
<keyword evidence="2" id="KW-1185">Reference proteome</keyword>
<name>A0ACC3BZQ8_PYRYE</name>